<sequence length="127" mass="14517">MTDIHSIHMDDYDVDDVDGVDEREAAVPDWRKITYEVFNPDHTVGVGCDRDGEIIGLYITDDARENGDEWLASQIVKLARLAHAKSRVGLRAEMEFKGTRSYTIDSFDLPTEASYRAMEEAEFRRDT</sequence>
<dbReference type="Proteomes" id="UP001550535">
    <property type="component" value="Unassembled WGS sequence"/>
</dbReference>
<accession>A0ABV2XAP1</accession>
<dbReference type="RefSeq" id="WP_357810304.1">
    <property type="nucleotide sequence ID" value="NZ_JBEYBM010000032.1"/>
</dbReference>
<organism evidence="1 2">
    <name type="scientific">Nocardia niwae</name>
    <dbReference type="NCBI Taxonomy" id="626084"/>
    <lineage>
        <taxon>Bacteria</taxon>
        <taxon>Bacillati</taxon>
        <taxon>Actinomycetota</taxon>
        <taxon>Actinomycetes</taxon>
        <taxon>Mycobacteriales</taxon>
        <taxon>Nocardiaceae</taxon>
        <taxon>Nocardia</taxon>
    </lineage>
</organism>
<evidence type="ECO:0000313" key="2">
    <source>
        <dbReference type="Proteomes" id="UP001550535"/>
    </source>
</evidence>
<dbReference type="EMBL" id="JBEYBR010000030">
    <property type="protein sequence ID" value="MEU2122911.1"/>
    <property type="molecule type" value="Genomic_DNA"/>
</dbReference>
<evidence type="ECO:0000313" key="1">
    <source>
        <dbReference type="EMBL" id="MEU2122911.1"/>
    </source>
</evidence>
<keyword evidence="2" id="KW-1185">Reference proteome</keyword>
<proteinExistence type="predicted"/>
<comment type="caution">
    <text evidence="1">The sequence shown here is derived from an EMBL/GenBank/DDBJ whole genome shotgun (WGS) entry which is preliminary data.</text>
</comment>
<gene>
    <name evidence="1" type="ORF">ABZ507_13930</name>
</gene>
<protein>
    <submittedName>
        <fullName evidence="1">Uncharacterized protein</fullName>
    </submittedName>
</protein>
<name>A0ABV2XAP1_9NOCA</name>
<reference evidence="1 2" key="1">
    <citation type="submission" date="2024-06" db="EMBL/GenBank/DDBJ databases">
        <title>The Natural Products Discovery Center: Release of the First 8490 Sequenced Strains for Exploring Actinobacteria Biosynthetic Diversity.</title>
        <authorList>
            <person name="Kalkreuter E."/>
            <person name="Kautsar S.A."/>
            <person name="Yang D."/>
            <person name="Bader C.D."/>
            <person name="Teijaro C.N."/>
            <person name="Fluegel L."/>
            <person name="Davis C.M."/>
            <person name="Simpson J.R."/>
            <person name="Lauterbach L."/>
            <person name="Steele A.D."/>
            <person name="Gui C."/>
            <person name="Meng S."/>
            <person name="Li G."/>
            <person name="Viehrig K."/>
            <person name="Ye F."/>
            <person name="Su P."/>
            <person name="Kiefer A.F."/>
            <person name="Nichols A."/>
            <person name="Cepeda A.J."/>
            <person name="Yan W."/>
            <person name="Fan B."/>
            <person name="Jiang Y."/>
            <person name="Adhikari A."/>
            <person name="Zheng C.-J."/>
            <person name="Schuster L."/>
            <person name="Cowan T.M."/>
            <person name="Smanski M.J."/>
            <person name="Chevrette M.G."/>
            <person name="De Carvalho L.P.S."/>
            <person name="Shen B."/>
        </authorList>
    </citation>
    <scope>NUCLEOTIDE SEQUENCE [LARGE SCALE GENOMIC DNA]</scope>
    <source>
        <strain evidence="1 2">NPDC019434</strain>
    </source>
</reference>